<dbReference type="Proteomes" id="UP000286097">
    <property type="component" value="Unassembled WGS sequence"/>
</dbReference>
<organism evidence="2 3">
    <name type="scientific">Peronospora effusa</name>
    <dbReference type="NCBI Taxonomy" id="542832"/>
    <lineage>
        <taxon>Eukaryota</taxon>
        <taxon>Sar</taxon>
        <taxon>Stramenopiles</taxon>
        <taxon>Oomycota</taxon>
        <taxon>Peronosporomycetes</taxon>
        <taxon>Peronosporales</taxon>
        <taxon>Peronosporaceae</taxon>
        <taxon>Peronospora</taxon>
    </lineage>
</organism>
<sequence length="329" mass="37883">MKEEVNGGEEERGLNIDLNLMPSAGNVIGALNANEELVAEIPKAGEIAKDSANLLEWANSQGQLTEEFFEDAKEKILDFTTKYGRESVLSMLAAAKKDPATRDSADRLIFARLQDLNDGHDKNRLLFDKKKSIEDTLAEDSLQEWIKSYSSRRKKKSPFPLLYDKLSKHYGDRKLAQQLYILERKEGNDAVKKTANELAMHQITVRKKKGYSGDDLFKVLKLKEEGDRMLDSPLWYTWIIYFLRLKKLTNIRLQELAKLVVPELRNHLIDNDLYERFKGATSFEGKLQAEYNEKVLKEVQTKELETRKRKGNDDKALASIKRQREDDGQ</sequence>
<evidence type="ECO:0000313" key="2">
    <source>
        <dbReference type="EMBL" id="RQM11568.1"/>
    </source>
</evidence>
<protein>
    <submittedName>
        <fullName evidence="2">Uncharacterized protein</fullName>
    </submittedName>
</protein>
<feature type="region of interest" description="Disordered" evidence="1">
    <location>
        <begin position="306"/>
        <end position="329"/>
    </location>
</feature>
<dbReference type="AlphaFoldDB" id="A0A425C3J0"/>
<evidence type="ECO:0000313" key="3">
    <source>
        <dbReference type="Proteomes" id="UP000286097"/>
    </source>
</evidence>
<name>A0A425C3J0_9STRA</name>
<gene>
    <name evidence="2" type="ORF">DD237_007633</name>
</gene>
<comment type="caution">
    <text evidence="2">The sequence shown here is derived from an EMBL/GenBank/DDBJ whole genome shotgun (WGS) entry which is preliminary data.</text>
</comment>
<proteinExistence type="predicted"/>
<evidence type="ECO:0000256" key="1">
    <source>
        <dbReference type="SAM" id="MobiDB-lite"/>
    </source>
</evidence>
<dbReference type="VEuPathDB" id="FungiDB:DD237_007633"/>
<dbReference type="EMBL" id="QKXF01000415">
    <property type="protein sequence ID" value="RQM11568.1"/>
    <property type="molecule type" value="Genomic_DNA"/>
</dbReference>
<accession>A0A425C3J0</accession>
<reference evidence="2 3" key="1">
    <citation type="submission" date="2018-06" db="EMBL/GenBank/DDBJ databases">
        <title>Comparative genomics of downy mildews reveals potential adaptations to biotrophy.</title>
        <authorList>
            <person name="Fletcher K."/>
            <person name="Klosterman S.J."/>
            <person name="Derevnina L."/>
            <person name="Martin F."/>
            <person name="Koike S."/>
            <person name="Reyes Chin-Wo S."/>
            <person name="Mou B."/>
            <person name="Michelmore R."/>
        </authorList>
    </citation>
    <scope>NUCLEOTIDE SEQUENCE [LARGE SCALE GENOMIC DNA]</scope>
    <source>
        <strain evidence="2 3">R13</strain>
    </source>
</reference>